<dbReference type="EMBL" id="CP046565">
    <property type="protein sequence ID" value="QJD29341.1"/>
    <property type="molecule type" value="Genomic_DNA"/>
</dbReference>
<dbReference type="Proteomes" id="UP000503004">
    <property type="component" value="Chromosome"/>
</dbReference>
<dbReference type="PANTHER" id="PTHR35936:SF25">
    <property type="entry name" value="ABC TRANSPORTER SUBSTRATE-BINDING PROTEIN"/>
    <property type="match status" value="1"/>
</dbReference>
<organism evidence="5 6">
    <name type="scientific">Methylococcus geothermalis</name>
    <dbReference type="NCBI Taxonomy" id="2681310"/>
    <lineage>
        <taxon>Bacteria</taxon>
        <taxon>Pseudomonadati</taxon>
        <taxon>Pseudomonadota</taxon>
        <taxon>Gammaproteobacteria</taxon>
        <taxon>Methylococcales</taxon>
        <taxon>Methylococcaceae</taxon>
        <taxon>Methylococcus</taxon>
    </lineage>
</organism>
<dbReference type="RefSeq" id="WP_169602631.1">
    <property type="nucleotide sequence ID" value="NZ_CP046565.1"/>
</dbReference>
<evidence type="ECO:0000313" key="5">
    <source>
        <dbReference type="EMBL" id="QJD29341.1"/>
    </source>
</evidence>
<protein>
    <submittedName>
        <fullName evidence="5">Transporter substrate-binding domain-containing protein</fullName>
    </submittedName>
</protein>
<feature type="signal peptide" evidence="3">
    <location>
        <begin position="1"/>
        <end position="22"/>
    </location>
</feature>
<dbReference type="Gene3D" id="3.40.190.10">
    <property type="entry name" value="Periplasmic binding protein-like II"/>
    <property type="match status" value="2"/>
</dbReference>
<feature type="chain" id="PRO_5032313260" evidence="3">
    <location>
        <begin position="23"/>
        <end position="247"/>
    </location>
</feature>
<sequence>MSKLPKLSLAAMLLFFALAARAEQLRVVADEWPPYVDPSAAGGGLAIDLVSAVFSRAGYTTQLTVDDWSRDLEGASIGVYDVVANIWYTDERAQYLDYSDPYLVNDVRFVKRKGTDIEFEDYGDIRGLRIGMVKNYGYPSGFLRAGGLLKIANDTLVEALTELVEGQCDLVIDDKYVLEYTAKKYLPESENRLEFLPRPVGLEQLHIAVSKANPHHARIVDDFNRTLKAMKNDGTYGRILDAHHYRP</sequence>
<evidence type="ECO:0000313" key="6">
    <source>
        <dbReference type="Proteomes" id="UP000503004"/>
    </source>
</evidence>
<evidence type="ECO:0000256" key="3">
    <source>
        <dbReference type="SAM" id="SignalP"/>
    </source>
</evidence>
<feature type="domain" description="Solute-binding protein family 3/N-terminal" evidence="4">
    <location>
        <begin position="24"/>
        <end position="247"/>
    </location>
</feature>
<evidence type="ECO:0000256" key="2">
    <source>
        <dbReference type="ARBA" id="ARBA00022729"/>
    </source>
</evidence>
<keyword evidence="6" id="KW-1185">Reference proteome</keyword>
<dbReference type="KEGG" id="metu:GNH96_04745"/>
<evidence type="ECO:0000256" key="1">
    <source>
        <dbReference type="ARBA" id="ARBA00010333"/>
    </source>
</evidence>
<proteinExistence type="inferred from homology"/>
<dbReference type="SUPFAM" id="SSF53850">
    <property type="entry name" value="Periplasmic binding protein-like II"/>
    <property type="match status" value="1"/>
</dbReference>
<keyword evidence="2 3" id="KW-0732">Signal</keyword>
<comment type="similarity">
    <text evidence="1">Belongs to the bacterial solute-binding protein 3 family.</text>
</comment>
<accession>A0A858Q694</accession>
<dbReference type="AlphaFoldDB" id="A0A858Q694"/>
<name>A0A858Q694_9GAMM</name>
<dbReference type="PANTHER" id="PTHR35936">
    <property type="entry name" value="MEMBRANE-BOUND LYTIC MUREIN TRANSGLYCOSYLASE F"/>
    <property type="match status" value="1"/>
</dbReference>
<evidence type="ECO:0000259" key="4">
    <source>
        <dbReference type="SMART" id="SM00062"/>
    </source>
</evidence>
<dbReference type="InterPro" id="IPR001638">
    <property type="entry name" value="Solute-binding_3/MltF_N"/>
</dbReference>
<dbReference type="SMART" id="SM00062">
    <property type="entry name" value="PBPb"/>
    <property type="match status" value="1"/>
</dbReference>
<gene>
    <name evidence="5" type="ORF">GNH96_04745</name>
</gene>
<reference evidence="6" key="1">
    <citation type="submission" date="2019-12" db="EMBL/GenBank/DDBJ databases">
        <authorList>
            <person name="Awala S.I."/>
            <person name="Rhee S.K."/>
        </authorList>
    </citation>
    <scope>NUCLEOTIDE SEQUENCE [LARGE SCALE GENOMIC DNA]</scope>
    <source>
        <strain evidence="6">IM1</strain>
    </source>
</reference>
<dbReference type="Pfam" id="PF00497">
    <property type="entry name" value="SBP_bac_3"/>
    <property type="match status" value="1"/>
</dbReference>